<dbReference type="AlphaFoldDB" id="A0A401IJT1"/>
<keyword evidence="6" id="KW-1185">Reference proteome</keyword>
<keyword evidence="2 5" id="KW-0378">Hydrolase</keyword>
<dbReference type="OrthoDB" id="450180at2"/>
<gene>
    <name evidence="5" type="ORF">AsFPU1_2951</name>
</gene>
<accession>A0A401IJT1</accession>
<protein>
    <submittedName>
        <fullName evidence="5">Superfamily I DNA and RNA helicases</fullName>
    </submittedName>
</protein>
<evidence type="ECO:0000259" key="4">
    <source>
        <dbReference type="Pfam" id="PF12705"/>
    </source>
</evidence>
<keyword evidence="2 5" id="KW-0347">Helicase</keyword>
<dbReference type="Proteomes" id="UP000287247">
    <property type="component" value="Unassembled WGS sequence"/>
</dbReference>
<proteinExistence type="predicted"/>
<name>A0A401IJT1_APHSA</name>
<dbReference type="GO" id="GO:0006281">
    <property type="term" value="P:DNA repair"/>
    <property type="evidence" value="ECO:0007669"/>
    <property type="project" value="UniProtKB-KW"/>
</dbReference>
<keyword evidence="1" id="KW-0227">DNA damage</keyword>
<keyword evidence="2 5" id="KW-0067">ATP-binding</keyword>
<dbReference type="GO" id="GO:0004386">
    <property type="term" value="F:helicase activity"/>
    <property type="evidence" value="ECO:0007669"/>
    <property type="project" value="UniProtKB-KW"/>
</dbReference>
<dbReference type="EMBL" id="BDQK01000013">
    <property type="protein sequence ID" value="GBF81537.1"/>
    <property type="molecule type" value="Genomic_DNA"/>
</dbReference>
<evidence type="ECO:0000256" key="2">
    <source>
        <dbReference type="ARBA" id="ARBA00022806"/>
    </source>
</evidence>
<organism evidence="5 6">
    <name type="scientific">Aphanothece sacrum FPU1</name>
    <dbReference type="NCBI Taxonomy" id="1920663"/>
    <lineage>
        <taxon>Bacteria</taxon>
        <taxon>Bacillati</taxon>
        <taxon>Cyanobacteriota</taxon>
        <taxon>Cyanophyceae</taxon>
        <taxon>Oscillatoriophycideae</taxon>
        <taxon>Chroococcales</taxon>
        <taxon>Aphanothecaceae</taxon>
        <taxon>Aphanothece</taxon>
    </lineage>
</organism>
<dbReference type="InterPro" id="IPR038726">
    <property type="entry name" value="PDDEXK_AddAB-type"/>
</dbReference>
<sequence length="264" mass="31142">MDKPLIRLSQSQLNLLETCPPQFQRLYLEDLGTPPSPDTQDSLSWGSQFHQLMQQEQLGLPIQSFLGEDQELQKALNALVNVVKIEHHLTEESWKEAEHSRSLEFDNYLLTAIYDLLILEDNRAQILDWKTYLKPQNKEKLAKNWQTRLYLYLLAETSDYLPEQISMTYWFVKLPNEPQSLTFTYDSKTHQKTAQDLSYLLGQLESWLSDYLDNKQSFNHISNCQSICPYYETFFDNNLDLDDENKENDWLFDLDEIEEIAVNL</sequence>
<keyword evidence="2 5" id="KW-0547">Nucleotide-binding</keyword>
<evidence type="ECO:0000313" key="5">
    <source>
        <dbReference type="EMBL" id="GBF81537.1"/>
    </source>
</evidence>
<evidence type="ECO:0000256" key="3">
    <source>
        <dbReference type="ARBA" id="ARBA00023204"/>
    </source>
</evidence>
<reference evidence="6" key="1">
    <citation type="submission" date="2017-05" db="EMBL/GenBank/DDBJ databases">
        <title>Physiological properties and genetic analysis related to exopolysaccharide production of fresh-water unicellular cyanobacterium Aphanothece sacrum, Suizenji Nori, that has been cultured as a food source in Japan.</title>
        <authorList>
            <person name="Kanesaki Y."/>
            <person name="Yoshikawa S."/>
            <person name="Ohki K."/>
        </authorList>
    </citation>
    <scope>NUCLEOTIDE SEQUENCE [LARGE SCALE GENOMIC DNA]</scope>
    <source>
        <strain evidence="6">FPU1</strain>
    </source>
</reference>
<keyword evidence="3" id="KW-0234">DNA repair</keyword>
<dbReference type="RefSeq" id="WP_124978231.1">
    <property type="nucleotide sequence ID" value="NZ_BDQK01000013.1"/>
</dbReference>
<evidence type="ECO:0000313" key="6">
    <source>
        <dbReference type="Proteomes" id="UP000287247"/>
    </source>
</evidence>
<comment type="caution">
    <text evidence="5">The sequence shown here is derived from an EMBL/GenBank/DDBJ whole genome shotgun (WGS) entry which is preliminary data.</text>
</comment>
<dbReference type="InterPro" id="IPR011604">
    <property type="entry name" value="PDDEXK-like_dom_sf"/>
</dbReference>
<dbReference type="Pfam" id="PF12705">
    <property type="entry name" value="PDDEXK_1"/>
    <property type="match status" value="1"/>
</dbReference>
<dbReference type="Gene3D" id="3.90.320.10">
    <property type="match status" value="1"/>
</dbReference>
<evidence type="ECO:0000256" key="1">
    <source>
        <dbReference type="ARBA" id="ARBA00022763"/>
    </source>
</evidence>
<feature type="domain" description="PD-(D/E)XK endonuclease-like" evidence="4">
    <location>
        <begin position="7"/>
        <end position="230"/>
    </location>
</feature>